<dbReference type="SUPFAM" id="SSF48452">
    <property type="entry name" value="TPR-like"/>
    <property type="match status" value="1"/>
</dbReference>
<dbReference type="EMBL" id="JAQQKW010000003">
    <property type="protein sequence ID" value="MDC7693957.1"/>
    <property type="molecule type" value="Genomic_DNA"/>
</dbReference>
<dbReference type="Gene3D" id="1.25.40.10">
    <property type="entry name" value="Tetratricopeptide repeat domain"/>
    <property type="match status" value="1"/>
</dbReference>
<evidence type="ECO:0000313" key="3">
    <source>
        <dbReference type="Proteomes" id="UP001216595"/>
    </source>
</evidence>
<keyword evidence="1" id="KW-0732">Signal</keyword>
<comment type="caution">
    <text evidence="2">The sequence shown here is derived from an EMBL/GenBank/DDBJ whole genome shotgun (WGS) entry which is preliminary data.</text>
</comment>
<sequence length="264" mass="29457">MKLAITSWAVIGLCLTTATVRAEETPQSDFLNIAPCQTHNEKAEARAAKVAEKLQKAFVKADVSALRALAPEMETAIGEAPLPPYYAEKCDTRLFIYSDNLPSQLVLGVLLETAAKKNANPDGKKLEIVAKPASPFALISYGLAWVYADRKDYTRCVTILVDGRQRDPWNEAILSEYLFCLAQSGRNAESLAEAEKALENPFFNLTDYTRAKVLRHKGYALVELQKWDEAEFAYKDSLKFDGSSQLAKNELLYIQQMRAQKSKP</sequence>
<evidence type="ECO:0008006" key="4">
    <source>
        <dbReference type="Google" id="ProtNLM"/>
    </source>
</evidence>
<dbReference type="RefSeq" id="WP_272740682.1">
    <property type="nucleotide sequence ID" value="NZ_JAQQKW010000003.1"/>
</dbReference>
<reference evidence="2 3" key="1">
    <citation type="submission" date="2023-01" db="EMBL/GenBank/DDBJ databases">
        <title>Novel species of the genus Asticcacaulis isolated from rivers.</title>
        <authorList>
            <person name="Lu H."/>
        </authorList>
    </citation>
    <scope>NUCLEOTIDE SEQUENCE [LARGE SCALE GENOMIC DNA]</scope>
    <source>
        <strain evidence="2 3">DXS10W</strain>
    </source>
</reference>
<evidence type="ECO:0000256" key="1">
    <source>
        <dbReference type="SAM" id="SignalP"/>
    </source>
</evidence>
<proteinExistence type="predicted"/>
<evidence type="ECO:0000313" key="2">
    <source>
        <dbReference type="EMBL" id="MDC7693957.1"/>
    </source>
</evidence>
<organism evidence="2 3">
    <name type="scientific">Asticcacaulis currens</name>
    <dbReference type="NCBI Taxonomy" id="2984210"/>
    <lineage>
        <taxon>Bacteria</taxon>
        <taxon>Pseudomonadati</taxon>
        <taxon>Pseudomonadota</taxon>
        <taxon>Alphaproteobacteria</taxon>
        <taxon>Caulobacterales</taxon>
        <taxon>Caulobacteraceae</taxon>
        <taxon>Asticcacaulis</taxon>
    </lineage>
</organism>
<gene>
    <name evidence="2" type="ORF">PQU94_06630</name>
</gene>
<feature type="signal peptide" evidence="1">
    <location>
        <begin position="1"/>
        <end position="22"/>
    </location>
</feature>
<name>A0ABT5ID91_9CAUL</name>
<dbReference type="InterPro" id="IPR011990">
    <property type="entry name" value="TPR-like_helical_dom_sf"/>
</dbReference>
<dbReference type="Proteomes" id="UP001216595">
    <property type="component" value="Unassembled WGS sequence"/>
</dbReference>
<keyword evidence="3" id="KW-1185">Reference proteome</keyword>
<feature type="chain" id="PRO_5046390016" description="Tetratricopeptide repeat protein" evidence="1">
    <location>
        <begin position="23"/>
        <end position="264"/>
    </location>
</feature>
<protein>
    <recommendedName>
        <fullName evidence="4">Tetratricopeptide repeat protein</fullName>
    </recommendedName>
</protein>
<accession>A0ABT5ID91</accession>